<evidence type="ECO:0000259" key="1">
    <source>
        <dbReference type="Pfam" id="PF13436"/>
    </source>
</evidence>
<comment type="caution">
    <text evidence="2">The sequence shown here is derived from an EMBL/GenBank/DDBJ whole genome shotgun (WGS) entry which is preliminary data.</text>
</comment>
<evidence type="ECO:0000313" key="3">
    <source>
        <dbReference type="Proteomes" id="UP000636004"/>
    </source>
</evidence>
<reference evidence="2" key="2">
    <citation type="submission" date="2020-09" db="EMBL/GenBank/DDBJ databases">
        <authorList>
            <person name="Sun Q."/>
            <person name="Kim S."/>
        </authorList>
    </citation>
    <scope>NUCLEOTIDE SEQUENCE</scope>
    <source>
        <strain evidence="2">KCTC 12710</strain>
    </source>
</reference>
<dbReference type="Proteomes" id="UP000636004">
    <property type="component" value="Unassembled WGS sequence"/>
</dbReference>
<dbReference type="RefSeq" id="WP_189362520.1">
    <property type="nucleotide sequence ID" value="NZ_BMWZ01000009.1"/>
</dbReference>
<feature type="domain" description="Glycine-zipper-containing OmpA-like membrane" evidence="1">
    <location>
        <begin position="82"/>
        <end position="118"/>
    </location>
</feature>
<dbReference type="EMBL" id="BMWZ01000009">
    <property type="protein sequence ID" value="GGZ91818.1"/>
    <property type="molecule type" value="Genomic_DNA"/>
</dbReference>
<accession>A0A918RBX5</accession>
<reference evidence="2" key="1">
    <citation type="journal article" date="2014" name="Int. J. Syst. Evol. Microbiol.">
        <title>Complete genome sequence of Corynebacterium casei LMG S-19264T (=DSM 44701T), isolated from a smear-ripened cheese.</title>
        <authorList>
            <consortium name="US DOE Joint Genome Institute (JGI-PGF)"/>
            <person name="Walter F."/>
            <person name="Albersmeier A."/>
            <person name="Kalinowski J."/>
            <person name="Ruckert C."/>
        </authorList>
    </citation>
    <scope>NUCLEOTIDE SEQUENCE</scope>
    <source>
        <strain evidence="2">KCTC 12710</strain>
    </source>
</reference>
<organism evidence="2 3">
    <name type="scientific">Algibacter mikhailovii</name>
    <dbReference type="NCBI Taxonomy" id="425498"/>
    <lineage>
        <taxon>Bacteria</taxon>
        <taxon>Pseudomonadati</taxon>
        <taxon>Bacteroidota</taxon>
        <taxon>Flavobacteriia</taxon>
        <taxon>Flavobacteriales</taxon>
        <taxon>Flavobacteriaceae</taxon>
        <taxon>Algibacter</taxon>
    </lineage>
</organism>
<dbReference type="InterPro" id="IPR025693">
    <property type="entry name" value="Gly-zipper_OmpA-like_dom"/>
</dbReference>
<gene>
    <name evidence="2" type="ORF">GCM10007028_32820</name>
</gene>
<sequence length="164" mass="17015">MKKLNLILFIGLIFCGLQQIKAQSIAKSLGMYIFPSNNQDQATQDADEADCYKWAINQTGYDPLNPPTVTAAEVDTSPDGAAVRGAAVGAAGGAAIGAIAGDAGDGAAIGAIVGGVRGRRAKRAQDAQQQQANNNAAETQAKAFEDDYKKAFSVCMEGKGYTIK</sequence>
<protein>
    <recommendedName>
        <fullName evidence="1">Glycine-zipper-containing OmpA-like membrane domain-containing protein</fullName>
    </recommendedName>
</protein>
<name>A0A918RBX5_9FLAO</name>
<evidence type="ECO:0000313" key="2">
    <source>
        <dbReference type="EMBL" id="GGZ91818.1"/>
    </source>
</evidence>
<keyword evidence="3" id="KW-1185">Reference proteome</keyword>
<proteinExistence type="predicted"/>
<dbReference type="AlphaFoldDB" id="A0A918RBX5"/>
<dbReference type="Pfam" id="PF13436">
    <property type="entry name" value="Gly-zipper_OmpA"/>
    <property type="match status" value="1"/>
</dbReference>